<dbReference type="Proteomes" id="UP001303760">
    <property type="component" value="Unassembled WGS sequence"/>
</dbReference>
<gene>
    <name evidence="2" type="ORF">C8A03DRAFT_19908</name>
</gene>
<proteinExistence type="predicted"/>
<name>A0AAN7H9H6_9PEZI</name>
<evidence type="ECO:0000313" key="3">
    <source>
        <dbReference type="Proteomes" id="UP001303760"/>
    </source>
</evidence>
<evidence type="ECO:0000256" key="1">
    <source>
        <dbReference type="SAM" id="MobiDB-lite"/>
    </source>
</evidence>
<evidence type="ECO:0000313" key="2">
    <source>
        <dbReference type="EMBL" id="KAK4232910.1"/>
    </source>
</evidence>
<reference evidence="2" key="1">
    <citation type="journal article" date="2023" name="Mol. Phylogenet. Evol.">
        <title>Genome-scale phylogeny and comparative genomics of the fungal order Sordariales.</title>
        <authorList>
            <person name="Hensen N."/>
            <person name="Bonometti L."/>
            <person name="Westerberg I."/>
            <person name="Brannstrom I.O."/>
            <person name="Guillou S."/>
            <person name="Cros-Aarteil S."/>
            <person name="Calhoun S."/>
            <person name="Haridas S."/>
            <person name="Kuo A."/>
            <person name="Mondo S."/>
            <person name="Pangilinan J."/>
            <person name="Riley R."/>
            <person name="LaButti K."/>
            <person name="Andreopoulos B."/>
            <person name="Lipzen A."/>
            <person name="Chen C."/>
            <person name="Yan M."/>
            <person name="Daum C."/>
            <person name="Ng V."/>
            <person name="Clum A."/>
            <person name="Steindorff A."/>
            <person name="Ohm R.A."/>
            <person name="Martin F."/>
            <person name="Silar P."/>
            <person name="Natvig D.O."/>
            <person name="Lalanne C."/>
            <person name="Gautier V."/>
            <person name="Ament-Velasquez S.L."/>
            <person name="Kruys A."/>
            <person name="Hutchinson M.I."/>
            <person name="Powell A.J."/>
            <person name="Barry K."/>
            <person name="Miller A.N."/>
            <person name="Grigoriev I.V."/>
            <person name="Debuchy R."/>
            <person name="Gladieux P."/>
            <person name="Hiltunen Thoren M."/>
            <person name="Johannesson H."/>
        </authorList>
    </citation>
    <scope>NUCLEOTIDE SEQUENCE</scope>
    <source>
        <strain evidence="2">CBS 532.94</strain>
    </source>
</reference>
<dbReference type="AlphaFoldDB" id="A0AAN7H9H6"/>
<dbReference type="EMBL" id="MU860777">
    <property type="protein sequence ID" value="KAK4232910.1"/>
    <property type="molecule type" value="Genomic_DNA"/>
</dbReference>
<organism evidence="2 3">
    <name type="scientific">Achaetomium macrosporum</name>
    <dbReference type="NCBI Taxonomy" id="79813"/>
    <lineage>
        <taxon>Eukaryota</taxon>
        <taxon>Fungi</taxon>
        <taxon>Dikarya</taxon>
        <taxon>Ascomycota</taxon>
        <taxon>Pezizomycotina</taxon>
        <taxon>Sordariomycetes</taxon>
        <taxon>Sordariomycetidae</taxon>
        <taxon>Sordariales</taxon>
        <taxon>Chaetomiaceae</taxon>
        <taxon>Achaetomium</taxon>
    </lineage>
</organism>
<feature type="compositionally biased region" description="Low complexity" evidence="1">
    <location>
        <begin position="16"/>
        <end position="27"/>
    </location>
</feature>
<sequence length="292" mass="32830">MALSDPPVPYDSHQNAAPAPSADALPSYESVVGSSATATPSPGEATGDAKESGHFPKQQQDAPTTKFSPYTKYGEGWGTLMLSMVPEPSVPVQRTEARTTPWVATLIVKCEDMPRLMREGFFWLAENVVPEHGFLSDSLTRAWTAGGYRHFRVWILAKTCSPDETPRWVARLEVVAASIEPLSKFRVQDLSRENVLRANAWDTKKRCVYNYHCCDPDLNYNCIYDDKPLDGWWPWPKERDHQRHAKEAHGANMASQSHSDGGKSIMSDETTFFAAKEHGRRRGRERDWCACL</sequence>
<accession>A0AAN7H9H6</accession>
<protein>
    <submittedName>
        <fullName evidence="2">Uncharacterized protein</fullName>
    </submittedName>
</protein>
<comment type="caution">
    <text evidence="2">The sequence shown here is derived from an EMBL/GenBank/DDBJ whole genome shotgun (WGS) entry which is preliminary data.</text>
</comment>
<keyword evidence="3" id="KW-1185">Reference proteome</keyword>
<feature type="region of interest" description="Disordered" evidence="1">
    <location>
        <begin position="1"/>
        <end position="69"/>
    </location>
</feature>
<feature type="compositionally biased region" description="Polar residues" evidence="1">
    <location>
        <begin position="57"/>
        <end position="68"/>
    </location>
</feature>
<feature type="region of interest" description="Disordered" evidence="1">
    <location>
        <begin position="243"/>
        <end position="265"/>
    </location>
</feature>
<reference evidence="2" key="2">
    <citation type="submission" date="2023-05" db="EMBL/GenBank/DDBJ databases">
        <authorList>
            <consortium name="Lawrence Berkeley National Laboratory"/>
            <person name="Steindorff A."/>
            <person name="Hensen N."/>
            <person name="Bonometti L."/>
            <person name="Westerberg I."/>
            <person name="Brannstrom I.O."/>
            <person name="Guillou S."/>
            <person name="Cros-Aarteil S."/>
            <person name="Calhoun S."/>
            <person name="Haridas S."/>
            <person name="Kuo A."/>
            <person name="Mondo S."/>
            <person name="Pangilinan J."/>
            <person name="Riley R."/>
            <person name="Labutti K."/>
            <person name="Andreopoulos B."/>
            <person name="Lipzen A."/>
            <person name="Chen C."/>
            <person name="Yanf M."/>
            <person name="Daum C."/>
            <person name="Ng V."/>
            <person name="Clum A."/>
            <person name="Ohm R."/>
            <person name="Martin F."/>
            <person name="Silar P."/>
            <person name="Natvig D."/>
            <person name="Lalanne C."/>
            <person name="Gautier V."/>
            <person name="Ament-Velasquez S.L."/>
            <person name="Kruys A."/>
            <person name="Hutchinson M.I."/>
            <person name="Powell A.J."/>
            <person name="Barry K."/>
            <person name="Miller A.N."/>
            <person name="Grigoriev I.V."/>
            <person name="Debuchy R."/>
            <person name="Gladieux P."/>
            <person name="Thoren M.H."/>
            <person name="Johannesson H."/>
        </authorList>
    </citation>
    <scope>NUCLEOTIDE SEQUENCE</scope>
    <source>
        <strain evidence="2">CBS 532.94</strain>
    </source>
</reference>